<evidence type="ECO:0000256" key="7">
    <source>
        <dbReference type="ARBA" id="ARBA00023308"/>
    </source>
</evidence>
<feature type="domain" description="Carbohydrate kinase FGGY C-terminal" evidence="9">
    <location>
        <begin position="259"/>
        <end position="449"/>
    </location>
</feature>
<dbReference type="OrthoDB" id="9761504at2"/>
<dbReference type="GO" id="GO:0019301">
    <property type="term" value="P:rhamnose catabolic process"/>
    <property type="evidence" value="ECO:0007669"/>
    <property type="project" value="InterPro"/>
</dbReference>
<keyword evidence="5" id="KW-0067">ATP-binding</keyword>
<keyword evidence="4 10" id="KW-0418">Kinase</keyword>
<dbReference type="PANTHER" id="PTHR10196">
    <property type="entry name" value="SUGAR KINASE"/>
    <property type="match status" value="1"/>
</dbReference>
<evidence type="ECO:0000259" key="9">
    <source>
        <dbReference type="Pfam" id="PF02782"/>
    </source>
</evidence>
<keyword evidence="3" id="KW-0547">Nucleotide-binding</keyword>
<dbReference type="GO" id="GO:0005829">
    <property type="term" value="C:cytosol"/>
    <property type="evidence" value="ECO:0007669"/>
    <property type="project" value="TreeGrafter"/>
</dbReference>
<evidence type="ECO:0000256" key="6">
    <source>
        <dbReference type="ARBA" id="ARBA00023157"/>
    </source>
</evidence>
<dbReference type="PANTHER" id="PTHR10196:SF93">
    <property type="entry name" value="L-RHAMNULOKINASE"/>
    <property type="match status" value="1"/>
</dbReference>
<dbReference type="Gene3D" id="3.30.420.40">
    <property type="match status" value="2"/>
</dbReference>
<evidence type="ECO:0000256" key="1">
    <source>
        <dbReference type="ARBA" id="ARBA00009156"/>
    </source>
</evidence>
<dbReference type="Pfam" id="PF00370">
    <property type="entry name" value="FGGY_N"/>
    <property type="match status" value="1"/>
</dbReference>
<dbReference type="SUPFAM" id="SSF53067">
    <property type="entry name" value="Actin-like ATPase domain"/>
    <property type="match status" value="2"/>
</dbReference>
<dbReference type="GO" id="GO:0005524">
    <property type="term" value="F:ATP binding"/>
    <property type="evidence" value="ECO:0007669"/>
    <property type="project" value="UniProtKB-KW"/>
</dbReference>
<dbReference type="InterPro" id="IPR013449">
    <property type="entry name" value="Rhamnulokinase"/>
</dbReference>
<dbReference type="InterPro" id="IPR018485">
    <property type="entry name" value="FGGY_C"/>
</dbReference>
<gene>
    <name evidence="10" type="primary">rhaB</name>
    <name evidence="10" type="ORF">Pan189_07570</name>
</gene>
<accession>A0A517QXN6</accession>
<dbReference type="Pfam" id="PF02782">
    <property type="entry name" value="FGGY_C"/>
    <property type="match status" value="1"/>
</dbReference>
<dbReference type="GO" id="GO:0004370">
    <property type="term" value="F:glycerol kinase activity"/>
    <property type="evidence" value="ECO:0007669"/>
    <property type="project" value="TreeGrafter"/>
</dbReference>
<dbReference type="InterPro" id="IPR043129">
    <property type="entry name" value="ATPase_NBD"/>
</dbReference>
<reference evidence="10 11" key="1">
    <citation type="submission" date="2019-02" db="EMBL/GenBank/DDBJ databases">
        <title>Deep-cultivation of Planctomycetes and their phenomic and genomic characterization uncovers novel biology.</title>
        <authorList>
            <person name="Wiegand S."/>
            <person name="Jogler M."/>
            <person name="Boedeker C."/>
            <person name="Pinto D."/>
            <person name="Vollmers J."/>
            <person name="Rivas-Marin E."/>
            <person name="Kohn T."/>
            <person name="Peeters S.H."/>
            <person name="Heuer A."/>
            <person name="Rast P."/>
            <person name="Oberbeckmann S."/>
            <person name="Bunk B."/>
            <person name="Jeske O."/>
            <person name="Meyerdierks A."/>
            <person name="Storesund J.E."/>
            <person name="Kallscheuer N."/>
            <person name="Luecker S."/>
            <person name="Lage O.M."/>
            <person name="Pohl T."/>
            <person name="Merkel B.J."/>
            <person name="Hornburger P."/>
            <person name="Mueller R.-W."/>
            <person name="Bruemmer F."/>
            <person name="Labrenz M."/>
            <person name="Spormann A.M."/>
            <person name="Op den Camp H."/>
            <person name="Overmann J."/>
            <person name="Amann R."/>
            <person name="Jetten M.S.M."/>
            <person name="Mascher T."/>
            <person name="Medema M.H."/>
            <person name="Devos D.P."/>
            <person name="Kaster A.-K."/>
            <person name="Ovreas L."/>
            <person name="Rohde M."/>
            <person name="Galperin M.Y."/>
            <person name="Jogler C."/>
        </authorList>
    </citation>
    <scope>NUCLEOTIDE SEQUENCE [LARGE SCALE GENOMIC DNA]</scope>
    <source>
        <strain evidence="10 11">Pan189</strain>
    </source>
</reference>
<keyword evidence="6" id="KW-1015">Disulfide bond</keyword>
<keyword evidence="7" id="KW-0684">Rhamnose metabolism</keyword>
<dbReference type="EC" id="2.7.1.5" evidence="10"/>
<dbReference type="EMBL" id="CP036268">
    <property type="protein sequence ID" value="QDT36401.1"/>
    <property type="molecule type" value="Genomic_DNA"/>
</dbReference>
<sequence length="496" mass="54492">MGEQVYLGIDLGAESGRVIAAAFDGQKVRLDELHRFRNGPIDLNNSLRWDVIGLWQGIREGLGQAAEKYGSKIVSCGVDTWGVDYVLLSKSDEILGMPFNHRDERTRGMQAQAVSRVGKDRIFAETGTQFMEINTLYQLMAARQKTPDMLDAADRFLMMPDFFNWCLCGSKVAEFTNATTTQFVNPKTRDWSADLLRDLDLPVEIFPQIVAPGTSLGQLRTEVAEAAGLGRIDVIAPATHDTGSAVAAVPTTVDRPKFAYISSGTWSLFGVEVDHAIVSPQALALNMTNEGGVDDTYRLLKNVMGLWLVQELRRSFEKRGGPISYEHLVHVAQDADPFRSLINPNANRFLAPKDMPTEIQEFCRETNQPVPESEGALVRCALESLALKYRSVLAGLEELTGVATEVIHVVGGGGKNALLNRMTASACRRPVIAGPDEATVLGNVLMQARSRGEIAGLTDLRQIVANSADVRTFEPSEPEKWDDAYGRFDELCKKTS</sequence>
<keyword evidence="11" id="KW-1185">Reference proteome</keyword>
<proteinExistence type="inferred from homology"/>
<evidence type="ECO:0000256" key="3">
    <source>
        <dbReference type="ARBA" id="ARBA00022741"/>
    </source>
</evidence>
<dbReference type="RefSeq" id="WP_145362608.1">
    <property type="nucleotide sequence ID" value="NZ_CP036268.1"/>
</dbReference>
<evidence type="ECO:0000313" key="10">
    <source>
        <dbReference type="EMBL" id="QDT36401.1"/>
    </source>
</evidence>
<name>A0A517QXN6_9PLAN</name>
<keyword evidence="2 10" id="KW-0808">Transferase</keyword>
<dbReference type="Proteomes" id="UP000317318">
    <property type="component" value="Chromosome"/>
</dbReference>
<protein>
    <submittedName>
        <fullName evidence="10">Rhamnulokinase</fullName>
        <ecNumber evidence="10">2.7.1.5</ecNumber>
    </submittedName>
</protein>
<dbReference type="KEGG" id="svp:Pan189_07570"/>
<evidence type="ECO:0000313" key="11">
    <source>
        <dbReference type="Proteomes" id="UP000317318"/>
    </source>
</evidence>
<evidence type="ECO:0000256" key="4">
    <source>
        <dbReference type="ARBA" id="ARBA00022777"/>
    </source>
</evidence>
<organism evidence="10 11">
    <name type="scientific">Stratiformator vulcanicus</name>
    <dbReference type="NCBI Taxonomy" id="2527980"/>
    <lineage>
        <taxon>Bacteria</taxon>
        <taxon>Pseudomonadati</taxon>
        <taxon>Planctomycetota</taxon>
        <taxon>Planctomycetia</taxon>
        <taxon>Planctomycetales</taxon>
        <taxon>Planctomycetaceae</taxon>
        <taxon>Stratiformator</taxon>
    </lineage>
</organism>
<evidence type="ECO:0000256" key="5">
    <source>
        <dbReference type="ARBA" id="ARBA00022840"/>
    </source>
</evidence>
<dbReference type="InterPro" id="IPR018484">
    <property type="entry name" value="FGGY_N"/>
</dbReference>
<comment type="similarity">
    <text evidence="1">Belongs to the FGGY kinase family.</text>
</comment>
<feature type="domain" description="Carbohydrate kinase FGGY N-terminal" evidence="8">
    <location>
        <begin position="5"/>
        <end position="245"/>
    </location>
</feature>
<evidence type="ECO:0000256" key="2">
    <source>
        <dbReference type="ARBA" id="ARBA00022679"/>
    </source>
</evidence>
<dbReference type="AlphaFoldDB" id="A0A517QXN6"/>
<evidence type="ECO:0000259" key="8">
    <source>
        <dbReference type="Pfam" id="PF00370"/>
    </source>
</evidence>
<dbReference type="GO" id="GO:0006071">
    <property type="term" value="P:glycerol metabolic process"/>
    <property type="evidence" value="ECO:0007669"/>
    <property type="project" value="TreeGrafter"/>
</dbReference>
<dbReference type="GO" id="GO:0008993">
    <property type="term" value="F:rhamnulokinase activity"/>
    <property type="evidence" value="ECO:0007669"/>
    <property type="project" value="UniProtKB-EC"/>
</dbReference>
<dbReference type="CDD" id="cd07771">
    <property type="entry name" value="ASKHA_NBD_FGGY_RhaB-like"/>
    <property type="match status" value="1"/>
</dbReference>